<protein>
    <submittedName>
        <fullName evidence="2">Uncharacterized protein</fullName>
    </submittedName>
</protein>
<dbReference type="OrthoDB" id="1116684at2"/>
<evidence type="ECO:0000256" key="1">
    <source>
        <dbReference type="SAM" id="Phobius"/>
    </source>
</evidence>
<organism evidence="2 3">
    <name type="scientific">Algoriphagus aquimarinus</name>
    <dbReference type="NCBI Taxonomy" id="237018"/>
    <lineage>
        <taxon>Bacteria</taxon>
        <taxon>Pseudomonadati</taxon>
        <taxon>Bacteroidota</taxon>
        <taxon>Cytophagia</taxon>
        <taxon>Cytophagales</taxon>
        <taxon>Cyclobacteriaceae</taxon>
        <taxon>Algoriphagus</taxon>
    </lineage>
</organism>
<proteinExistence type="predicted"/>
<dbReference type="RefSeq" id="WP_092898755.1">
    <property type="nucleotide sequence ID" value="NZ_FOKK01000011.1"/>
</dbReference>
<feature type="transmembrane region" description="Helical" evidence="1">
    <location>
        <begin position="50"/>
        <end position="67"/>
    </location>
</feature>
<keyword evidence="3" id="KW-1185">Reference proteome</keyword>
<dbReference type="AlphaFoldDB" id="A0A1I1BBS4"/>
<sequence length="232" mass="26657">MNHWNDLYALILIVFAIYLFLTLCFFGFTRYLKKRRINKRYLALVKKIRLFYKPIAWLVVIGGFVALDPVTHGLIILLVAGFGYKQLGNYISGLFIRASPLLAKDTLVRAGKIHGRINRIGSLGMVLGTDQGERWVWYHSFDRTGFTLISNQTNVLQRALYLRSDLSKESLLDLIFDHPILALGKPTNLKASANKNTFLMHYTLVKGARHEDFINYLHDHDVMTYSTENFDA</sequence>
<reference evidence="2 3" key="1">
    <citation type="submission" date="2016-10" db="EMBL/GenBank/DDBJ databases">
        <authorList>
            <person name="de Groot N.N."/>
        </authorList>
    </citation>
    <scope>NUCLEOTIDE SEQUENCE [LARGE SCALE GENOMIC DNA]</scope>
    <source>
        <strain evidence="2 3">DSM 23399</strain>
    </source>
</reference>
<evidence type="ECO:0000313" key="2">
    <source>
        <dbReference type="EMBL" id="SFB45990.1"/>
    </source>
</evidence>
<dbReference type="EMBL" id="FOKK01000011">
    <property type="protein sequence ID" value="SFB45990.1"/>
    <property type="molecule type" value="Genomic_DNA"/>
</dbReference>
<name>A0A1I1BBS4_9BACT</name>
<keyword evidence="1" id="KW-1133">Transmembrane helix</keyword>
<gene>
    <name evidence="2" type="ORF">SAMN04489723_11173</name>
</gene>
<keyword evidence="1" id="KW-0812">Transmembrane</keyword>
<evidence type="ECO:0000313" key="3">
    <source>
        <dbReference type="Proteomes" id="UP000198790"/>
    </source>
</evidence>
<keyword evidence="1" id="KW-0472">Membrane</keyword>
<dbReference type="STRING" id="237018.SAMN04489723_11173"/>
<feature type="transmembrane region" description="Helical" evidence="1">
    <location>
        <begin position="6"/>
        <end position="29"/>
    </location>
</feature>
<dbReference type="Proteomes" id="UP000198790">
    <property type="component" value="Unassembled WGS sequence"/>
</dbReference>
<accession>A0A1I1BBS4</accession>